<dbReference type="NCBIfam" id="TIGR01554">
    <property type="entry name" value="major_cap_HK97"/>
    <property type="match status" value="1"/>
</dbReference>
<accession>A0A6J5NEK1</accession>
<dbReference type="Pfam" id="PF05065">
    <property type="entry name" value="Phage_capsid"/>
    <property type="match status" value="1"/>
</dbReference>
<dbReference type="InterPro" id="IPR054612">
    <property type="entry name" value="Phage_capsid-like_C"/>
</dbReference>
<protein>
    <submittedName>
        <fullName evidence="4">COG4653 Predicted phage phi-C31 gp36 major capsid-like protein</fullName>
    </submittedName>
</protein>
<dbReference type="InterPro" id="IPR024455">
    <property type="entry name" value="Phage_capsid"/>
</dbReference>
<evidence type="ECO:0000259" key="3">
    <source>
        <dbReference type="Pfam" id="PF05065"/>
    </source>
</evidence>
<evidence type="ECO:0000256" key="2">
    <source>
        <dbReference type="ARBA" id="ARBA00022844"/>
    </source>
</evidence>
<sequence length="423" mass="45609">MVVAWMPPPFLLSSEPRRFTLTKTILQGVFVEYIKQQHEARQKAWHEAKALLDGAAAEKRDLTAEENAKYETISADLDSRAKVIETLKADADREVRAAEAMKGLENQARPVAEVRNEKNDADAIRALARGDIRSFNFEKRDVTKGSTGSPVPTSFYDQVILLARTVGPMLETSTILNTAGGENLQIPSLSAYSTGTVTSEGNAIGESDPTFNSFVTLGAFKYSFLTQVSRELVEDAGVDILAFLAAQTGNAMGYAVNAALTTGTGTVEPTGLVTRAGSAVTGTSLNPTADNLIDLVYSIDTVGRRLPGTGFQMNSASIANVRKLKDGQGQYLFTPSLSADARDLLLGYPIFENPNMASAASAAKPVIFGNLPSYYVRQVGGLKLDRSDDFAFSSDLVTFRATFRVDGNLIQTSHVKYFKSSNS</sequence>
<reference evidence="4" key="1">
    <citation type="submission" date="2020-04" db="EMBL/GenBank/DDBJ databases">
        <authorList>
            <person name="Chiriac C."/>
            <person name="Salcher M."/>
            <person name="Ghai R."/>
            <person name="Kavagutti S V."/>
        </authorList>
    </citation>
    <scope>NUCLEOTIDE SEQUENCE</scope>
</reference>
<dbReference type="Gene3D" id="3.30.2320.10">
    <property type="entry name" value="hypothetical protein PF0899 domain"/>
    <property type="match status" value="1"/>
</dbReference>
<comment type="subcellular location">
    <subcellularLocation>
        <location evidence="1">Virion</location>
    </subcellularLocation>
</comment>
<dbReference type="GO" id="GO:0044423">
    <property type="term" value="C:virion component"/>
    <property type="evidence" value="ECO:0007669"/>
    <property type="project" value="UniProtKB-KW"/>
</dbReference>
<keyword evidence="2" id="KW-0946">Virion</keyword>
<dbReference type="SUPFAM" id="SSF56563">
    <property type="entry name" value="Major capsid protein gp5"/>
    <property type="match status" value="1"/>
</dbReference>
<organism evidence="4">
    <name type="scientific">uncultured Caudovirales phage</name>
    <dbReference type="NCBI Taxonomy" id="2100421"/>
    <lineage>
        <taxon>Viruses</taxon>
        <taxon>Duplodnaviria</taxon>
        <taxon>Heunggongvirae</taxon>
        <taxon>Uroviricota</taxon>
        <taxon>Caudoviricetes</taxon>
        <taxon>Peduoviridae</taxon>
        <taxon>Maltschvirus</taxon>
        <taxon>Maltschvirus maltsch</taxon>
    </lineage>
</organism>
<dbReference type="EMBL" id="LR796659">
    <property type="protein sequence ID" value="CAB4157323.1"/>
    <property type="molecule type" value="Genomic_DNA"/>
</dbReference>
<evidence type="ECO:0000313" key="4">
    <source>
        <dbReference type="EMBL" id="CAB4157323.1"/>
    </source>
</evidence>
<dbReference type="Gene3D" id="3.30.2400.10">
    <property type="entry name" value="Major capsid protein gp5"/>
    <property type="match status" value="1"/>
</dbReference>
<feature type="domain" description="Phage capsid-like C-terminal" evidence="3">
    <location>
        <begin position="150"/>
        <end position="419"/>
    </location>
</feature>
<name>A0A6J5NEK1_9CAUD</name>
<proteinExistence type="predicted"/>
<evidence type="ECO:0000256" key="1">
    <source>
        <dbReference type="ARBA" id="ARBA00004328"/>
    </source>
</evidence>
<gene>
    <name evidence="4" type="ORF">UFOVP688_16</name>
</gene>